<feature type="chain" id="PRO_5013250589" evidence="1">
    <location>
        <begin position="23"/>
        <end position="144"/>
    </location>
</feature>
<proteinExistence type="predicted"/>
<dbReference type="Pfam" id="PF12893">
    <property type="entry name" value="Lumazine_bd_2"/>
    <property type="match status" value="1"/>
</dbReference>
<gene>
    <name evidence="2" type="ORF">SAMN02745166_04978</name>
</gene>
<feature type="signal peptide" evidence="1">
    <location>
        <begin position="1"/>
        <end position="22"/>
    </location>
</feature>
<evidence type="ECO:0000313" key="2">
    <source>
        <dbReference type="EMBL" id="SKB08599.1"/>
    </source>
</evidence>
<dbReference type="EMBL" id="FUYE01000028">
    <property type="protein sequence ID" value="SKB08599.1"/>
    <property type="molecule type" value="Genomic_DNA"/>
</dbReference>
<organism evidence="2 3">
    <name type="scientific">Prosthecobacter debontii</name>
    <dbReference type="NCBI Taxonomy" id="48467"/>
    <lineage>
        <taxon>Bacteria</taxon>
        <taxon>Pseudomonadati</taxon>
        <taxon>Verrucomicrobiota</taxon>
        <taxon>Verrucomicrobiia</taxon>
        <taxon>Verrucomicrobiales</taxon>
        <taxon>Verrucomicrobiaceae</taxon>
        <taxon>Prosthecobacter</taxon>
    </lineage>
</organism>
<dbReference type="InterPro" id="IPR039437">
    <property type="entry name" value="FrzH/put_lumazine-bd"/>
</dbReference>
<dbReference type="Gene3D" id="3.10.450.50">
    <property type="match status" value="1"/>
</dbReference>
<accession>A0A1T4Z3H0</accession>
<dbReference type="RefSeq" id="WP_078816089.1">
    <property type="nucleotide sequence ID" value="NZ_FUYE01000028.1"/>
</dbReference>
<dbReference type="SUPFAM" id="SSF54427">
    <property type="entry name" value="NTF2-like"/>
    <property type="match status" value="1"/>
</dbReference>
<name>A0A1T4Z3H0_9BACT</name>
<dbReference type="Proteomes" id="UP000190774">
    <property type="component" value="Unassembled WGS sequence"/>
</dbReference>
<reference evidence="3" key="1">
    <citation type="submission" date="2017-02" db="EMBL/GenBank/DDBJ databases">
        <authorList>
            <person name="Varghese N."/>
            <person name="Submissions S."/>
        </authorList>
    </citation>
    <scope>NUCLEOTIDE SEQUENCE [LARGE SCALE GENOMIC DNA]</scope>
    <source>
        <strain evidence="3">ATCC 700200</strain>
    </source>
</reference>
<dbReference type="InterPro" id="IPR032710">
    <property type="entry name" value="NTF2-like_dom_sf"/>
</dbReference>
<evidence type="ECO:0000313" key="3">
    <source>
        <dbReference type="Proteomes" id="UP000190774"/>
    </source>
</evidence>
<evidence type="ECO:0000256" key="1">
    <source>
        <dbReference type="SAM" id="SignalP"/>
    </source>
</evidence>
<dbReference type="OrthoDB" id="195091at2"/>
<dbReference type="AlphaFoldDB" id="A0A1T4Z3H0"/>
<keyword evidence="3" id="KW-1185">Reference proteome</keyword>
<keyword evidence="1" id="KW-0732">Signal</keyword>
<protein>
    <submittedName>
        <fullName evidence="2">Putative lumazine-binding</fullName>
    </submittedName>
</protein>
<dbReference type="STRING" id="48467.SAMN02745166_04978"/>
<sequence>MRHFFTLFTCLLLVTCSPAAHSSQSELETFLQRYFSTWSAQDMTGYADCFHTTARISFVGHDGQCSSQGLTDFIHGQTLGHQRSPTPMKEVPTDMKISGDDRVAQAAVRWKLTKGSETVTGTDYFTLVKTASGWKIASLVFYND</sequence>
<dbReference type="CDD" id="cd00531">
    <property type="entry name" value="NTF2_like"/>
    <property type="match status" value="1"/>
</dbReference>